<dbReference type="PANTHER" id="PTHR34477">
    <property type="entry name" value="UPF0213 PROTEIN YHBQ"/>
    <property type="match status" value="1"/>
</dbReference>
<dbReference type="Gene3D" id="3.40.1440.10">
    <property type="entry name" value="GIY-YIG endonuclease"/>
    <property type="match status" value="1"/>
</dbReference>
<proteinExistence type="inferred from homology"/>
<dbReference type="SMART" id="SM00465">
    <property type="entry name" value="GIYc"/>
    <property type="match status" value="1"/>
</dbReference>
<reference evidence="4" key="1">
    <citation type="submission" date="2017-09" db="EMBL/GenBank/DDBJ databases">
        <title>Depth-based differentiation of microbial function through sediment-hosted aquifers and enrichment of novel symbionts in the deep terrestrial subsurface.</title>
        <authorList>
            <person name="Probst A.J."/>
            <person name="Ladd B."/>
            <person name="Jarett J.K."/>
            <person name="Geller-Mcgrath D.E."/>
            <person name="Sieber C.M.K."/>
            <person name="Emerson J.B."/>
            <person name="Anantharaman K."/>
            <person name="Thomas B.C."/>
            <person name="Malmstrom R."/>
            <person name="Stieglmeier M."/>
            <person name="Klingl A."/>
            <person name="Woyke T."/>
            <person name="Ryan C.M."/>
            <person name="Banfield J.F."/>
        </authorList>
    </citation>
    <scope>NUCLEOTIDE SEQUENCE [LARGE SCALE GENOMIC DNA]</scope>
</reference>
<evidence type="ECO:0000313" key="3">
    <source>
        <dbReference type="EMBL" id="PIV08549.1"/>
    </source>
</evidence>
<feature type="domain" description="GIY-YIG" evidence="2">
    <location>
        <begin position="3"/>
        <end position="79"/>
    </location>
</feature>
<sequence>MGKSYCVYILSNRSNTVLYTGITNNLKRRVFEHKQKIVEGFTKKYNVDKLVYFEVYNDPQSAIEREKQIKNLLRKKKELLINKENSEWYDLYDKL</sequence>
<comment type="similarity">
    <text evidence="1">Belongs to the UPF0213 family.</text>
</comment>
<evidence type="ECO:0000259" key="2">
    <source>
        <dbReference type="PROSITE" id="PS50164"/>
    </source>
</evidence>
<evidence type="ECO:0000256" key="1">
    <source>
        <dbReference type="ARBA" id="ARBA00007435"/>
    </source>
</evidence>
<dbReference type="SUPFAM" id="SSF82771">
    <property type="entry name" value="GIY-YIG endonuclease"/>
    <property type="match status" value="1"/>
</dbReference>
<dbReference type="EMBL" id="PEVA01000090">
    <property type="protein sequence ID" value="PIV08549.1"/>
    <property type="molecule type" value="Genomic_DNA"/>
</dbReference>
<dbReference type="AlphaFoldDB" id="A0A2M7BSR9"/>
<name>A0A2M7BSR9_9BACT</name>
<protein>
    <submittedName>
        <fullName evidence="3">Excinuclease ABC subunit C</fullName>
    </submittedName>
</protein>
<dbReference type="Proteomes" id="UP000230119">
    <property type="component" value="Unassembled WGS sequence"/>
</dbReference>
<gene>
    <name evidence="3" type="ORF">COS52_02085</name>
</gene>
<dbReference type="InterPro" id="IPR050190">
    <property type="entry name" value="UPF0213_domain"/>
</dbReference>
<dbReference type="PANTHER" id="PTHR34477:SF5">
    <property type="entry name" value="BSL5627 PROTEIN"/>
    <property type="match status" value="1"/>
</dbReference>
<dbReference type="InterPro" id="IPR000305">
    <property type="entry name" value="GIY-YIG_endonuc"/>
</dbReference>
<dbReference type="InterPro" id="IPR035901">
    <property type="entry name" value="GIY-YIG_endonuc_sf"/>
</dbReference>
<accession>A0A2M7BSR9</accession>
<comment type="caution">
    <text evidence="3">The sequence shown here is derived from an EMBL/GenBank/DDBJ whole genome shotgun (WGS) entry which is preliminary data.</text>
</comment>
<dbReference type="Pfam" id="PF01541">
    <property type="entry name" value="GIY-YIG"/>
    <property type="match status" value="1"/>
</dbReference>
<dbReference type="PROSITE" id="PS50164">
    <property type="entry name" value="GIY_YIG"/>
    <property type="match status" value="1"/>
</dbReference>
<organism evidence="3 4">
    <name type="scientific">Candidatus Roizmanbacteria bacterium CG03_land_8_20_14_0_80_39_12</name>
    <dbReference type="NCBI Taxonomy" id="1974847"/>
    <lineage>
        <taxon>Bacteria</taxon>
        <taxon>Candidatus Roizmaniibacteriota</taxon>
    </lineage>
</organism>
<evidence type="ECO:0000313" key="4">
    <source>
        <dbReference type="Proteomes" id="UP000230119"/>
    </source>
</evidence>
<dbReference type="CDD" id="cd10448">
    <property type="entry name" value="GIY-YIG_unchar_3"/>
    <property type="match status" value="1"/>
</dbReference>